<evidence type="ECO:0000256" key="5">
    <source>
        <dbReference type="SAM" id="MobiDB-lite"/>
    </source>
</evidence>
<dbReference type="SUPFAM" id="SSF54001">
    <property type="entry name" value="Cysteine proteinases"/>
    <property type="match status" value="1"/>
</dbReference>
<organism evidence="7">
    <name type="scientific">Brachypodium distachyon</name>
    <name type="common">Purple false brome</name>
    <name type="synonym">Trachynia distachya</name>
    <dbReference type="NCBI Taxonomy" id="15368"/>
    <lineage>
        <taxon>Eukaryota</taxon>
        <taxon>Viridiplantae</taxon>
        <taxon>Streptophyta</taxon>
        <taxon>Embryophyta</taxon>
        <taxon>Tracheophyta</taxon>
        <taxon>Spermatophyta</taxon>
        <taxon>Magnoliopsida</taxon>
        <taxon>Liliopsida</taxon>
        <taxon>Poales</taxon>
        <taxon>Poaceae</taxon>
        <taxon>BOP clade</taxon>
        <taxon>Pooideae</taxon>
        <taxon>Stipodae</taxon>
        <taxon>Brachypodieae</taxon>
        <taxon>Brachypodium</taxon>
    </lineage>
</organism>
<sequence length="273" mass="31765">MARQGHEQEFVDLVTDSECESNDSTTNKRKDVKTSGCSKNAVPFASLPRKKRIGSSRSHNTNKDKLSTEIFELCLEDIWTCMDDPNKKGDFERLDSLWFHLYSDMNYNNKASILQRIKEKDIFSRRYVFVPILLWGHWSLLVLCNFGETNYLGTEKGPRMLLLDSLKTTNPIRLRLSINRFIEGIFKNQEREDQLQQFKNKVKLEIPEVPQQTGEDCGIYCLYFVYCFLVLEELGENLSKLDAMFNPEELENIENIRGDIHSFLTKRNAKKAG</sequence>
<dbReference type="InterPro" id="IPR003653">
    <property type="entry name" value="Peptidase_C48_C"/>
</dbReference>
<dbReference type="OrthoDB" id="732682at2759"/>
<feature type="region of interest" description="Disordered" evidence="5">
    <location>
        <begin position="1"/>
        <end position="37"/>
    </location>
</feature>
<feature type="domain" description="Ubiquitin-like protease family profile" evidence="6">
    <location>
        <begin position="46"/>
        <end position="228"/>
    </location>
</feature>
<evidence type="ECO:0000256" key="3">
    <source>
        <dbReference type="ARBA" id="ARBA00022801"/>
    </source>
</evidence>
<evidence type="ECO:0000313" key="7">
    <source>
        <dbReference type="EMBL" id="PNT63938.1"/>
    </source>
</evidence>
<dbReference type="GO" id="GO:0016929">
    <property type="term" value="F:deSUMOylase activity"/>
    <property type="evidence" value="ECO:0000318"/>
    <property type="project" value="GO_Central"/>
</dbReference>
<evidence type="ECO:0000256" key="2">
    <source>
        <dbReference type="ARBA" id="ARBA00022670"/>
    </source>
</evidence>
<keyword evidence="9" id="KW-1185">Reference proteome</keyword>
<reference evidence="7" key="2">
    <citation type="submission" date="2017-06" db="EMBL/GenBank/DDBJ databases">
        <title>WGS assembly of Brachypodium distachyon.</title>
        <authorList>
            <consortium name="The International Brachypodium Initiative"/>
            <person name="Lucas S."/>
            <person name="Harmon-Smith M."/>
            <person name="Lail K."/>
            <person name="Tice H."/>
            <person name="Grimwood J."/>
            <person name="Bruce D."/>
            <person name="Barry K."/>
            <person name="Shu S."/>
            <person name="Lindquist E."/>
            <person name="Wang M."/>
            <person name="Pitluck S."/>
            <person name="Vogel J.P."/>
            <person name="Garvin D.F."/>
            <person name="Mockler T.C."/>
            <person name="Schmutz J."/>
            <person name="Rokhsar D."/>
            <person name="Bevan M.W."/>
        </authorList>
    </citation>
    <scope>NUCLEOTIDE SEQUENCE</scope>
    <source>
        <strain evidence="7">Bd21</strain>
    </source>
</reference>
<dbReference type="PANTHER" id="PTHR46915">
    <property type="entry name" value="UBIQUITIN-LIKE PROTEASE 4-RELATED"/>
    <property type="match status" value="1"/>
</dbReference>
<dbReference type="EnsemblPlants" id="PNT63938">
    <property type="protein sequence ID" value="PNT63938"/>
    <property type="gene ID" value="BRADI_4g22480v3"/>
</dbReference>
<proteinExistence type="inferred from homology"/>
<dbReference type="PANTHER" id="PTHR46915:SF6">
    <property type="entry name" value="CYSTEINE PROTEINASES SUPERFAMILY PROTEIN"/>
    <property type="match status" value="1"/>
</dbReference>
<evidence type="ECO:0000313" key="9">
    <source>
        <dbReference type="Proteomes" id="UP000008810"/>
    </source>
</evidence>
<protein>
    <recommendedName>
        <fullName evidence="6">Ubiquitin-like protease family profile domain-containing protein</fullName>
    </recommendedName>
</protein>
<dbReference type="Gramene" id="PNT63938">
    <property type="protein sequence ID" value="PNT63938"/>
    <property type="gene ID" value="BRADI_4g22480v3"/>
</dbReference>
<dbReference type="Gene3D" id="1.10.418.20">
    <property type="match status" value="1"/>
</dbReference>
<dbReference type="InterPro" id="IPR038765">
    <property type="entry name" value="Papain-like_cys_pep_sf"/>
</dbReference>
<dbReference type="Proteomes" id="UP000008810">
    <property type="component" value="Chromosome 4"/>
</dbReference>
<accession>A0A2K2CPG6</accession>
<evidence type="ECO:0000313" key="8">
    <source>
        <dbReference type="EnsemblPlants" id="PNT63938"/>
    </source>
</evidence>
<reference evidence="8" key="3">
    <citation type="submission" date="2018-08" db="UniProtKB">
        <authorList>
            <consortium name="EnsemblPlants"/>
        </authorList>
    </citation>
    <scope>IDENTIFICATION</scope>
    <source>
        <strain evidence="8">cv. Bd21</strain>
    </source>
</reference>
<dbReference type="GO" id="GO:0016926">
    <property type="term" value="P:protein desumoylation"/>
    <property type="evidence" value="ECO:0007669"/>
    <property type="project" value="UniProtKB-ARBA"/>
</dbReference>
<gene>
    <name evidence="7" type="ORF">BRADI_4g22480v3</name>
</gene>
<evidence type="ECO:0000256" key="1">
    <source>
        <dbReference type="ARBA" id="ARBA00005234"/>
    </source>
</evidence>
<dbReference type="GO" id="GO:0005634">
    <property type="term" value="C:nucleus"/>
    <property type="evidence" value="ECO:0000318"/>
    <property type="project" value="GO_Central"/>
</dbReference>
<dbReference type="PROSITE" id="PS50600">
    <property type="entry name" value="ULP_PROTEASE"/>
    <property type="match status" value="1"/>
</dbReference>
<dbReference type="Pfam" id="PF02902">
    <property type="entry name" value="Peptidase_C48"/>
    <property type="match status" value="1"/>
</dbReference>
<keyword evidence="4" id="KW-0788">Thiol protease</keyword>
<dbReference type="AlphaFoldDB" id="A0A2K2CPG6"/>
<reference evidence="7 8" key="1">
    <citation type="journal article" date="2010" name="Nature">
        <title>Genome sequencing and analysis of the model grass Brachypodium distachyon.</title>
        <authorList>
            <consortium name="International Brachypodium Initiative"/>
        </authorList>
    </citation>
    <scope>NUCLEOTIDE SEQUENCE [LARGE SCALE GENOMIC DNA]</scope>
    <source>
        <strain evidence="7 8">Bd21</strain>
    </source>
</reference>
<keyword evidence="3" id="KW-0378">Hydrolase</keyword>
<dbReference type="Gene3D" id="3.30.310.130">
    <property type="entry name" value="Ubiquitin-related"/>
    <property type="match status" value="1"/>
</dbReference>
<dbReference type="EMBL" id="CM000883">
    <property type="protein sequence ID" value="PNT63938.1"/>
    <property type="molecule type" value="Genomic_DNA"/>
</dbReference>
<name>A0A2K2CPG6_BRADI</name>
<evidence type="ECO:0000259" key="6">
    <source>
        <dbReference type="PROSITE" id="PS50600"/>
    </source>
</evidence>
<keyword evidence="2" id="KW-0645">Protease</keyword>
<evidence type="ECO:0000256" key="4">
    <source>
        <dbReference type="ARBA" id="ARBA00022807"/>
    </source>
</evidence>
<dbReference type="STRING" id="15368.A0A2K2CPG6"/>
<dbReference type="GO" id="GO:0070139">
    <property type="term" value="F:SUMO-specific endopeptidase activity"/>
    <property type="evidence" value="ECO:0000318"/>
    <property type="project" value="GO_Central"/>
</dbReference>
<dbReference type="GO" id="GO:0006508">
    <property type="term" value="P:proteolysis"/>
    <property type="evidence" value="ECO:0007669"/>
    <property type="project" value="UniProtKB-KW"/>
</dbReference>
<dbReference type="InParanoid" id="A0A2K2CPG6"/>
<comment type="similarity">
    <text evidence="1">Belongs to the peptidase C48 family.</text>
</comment>